<dbReference type="Proteomes" id="UP001168096">
    <property type="component" value="Unassembled WGS sequence"/>
</dbReference>
<keyword evidence="2" id="KW-1185">Reference proteome</keyword>
<evidence type="ECO:0000313" key="2">
    <source>
        <dbReference type="Proteomes" id="UP001168096"/>
    </source>
</evidence>
<sequence length="181" mass="19376">MKRRFFLPLFVLFYVYSTYVDAATTCNEFRADLQAIQQQVRQIESNRSTSVLNAVQQAGQLIKSGCLDQLSAVDMSAFGFTPGASALVTKLANQACQKLSQQLSQKISEVQQQAVQGVNGTINGVNIPGVSTSSISGALGGLQPSMTTGSQPSMNSQPSVTSQATSYVANAWDKLKNMIMP</sequence>
<comment type="caution">
    <text evidence="1">The sequence shown here is derived from an EMBL/GenBank/DDBJ whole genome shotgun (WGS) entry which is preliminary data.</text>
</comment>
<reference evidence="1" key="1">
    <citation type="submission" date="2024-11" db="EMBL/GenBank/DDBJ databases">
        <title>Description of Massilia orientalis sp. nov., isolated from rhizosphere soil of Ageratina adenophora.</title>
        <authorList>
            <person name="Wang Y."/>
        </authorList>
    </citation>
    <scope>NUCLEOTIDE SEQUENCE</scope>
    <source>
        <strain evidence="1">YIM B02787</strain>
    </source>
</reference>
<accession>A0ACC7MIM1</accession>
<evidence type="ECO:0000313" key="1">
    <source>
        <dbReference type="EMBL" id="MFJ1470226.1"/>
    </source>
</evidence>
<name>A0ACC7MIM1_9BURK</name>
<protein>
    <submittedName>
        <fullName evidence="1">Uncharacterized protein</fullName>
    </submittedName>
</protein>
<gene>
    <name evidence="1" type="ORF">QPK29_021140</name>
</gene>
<organism evidence="1 2">
    <name type="scientific">Massilia orientalis</name>
    <dbReference type="NCBI Taxonomy" id="3050128"/>
    <lineage>
        <taxon>Bacteria</taxon>
        <taxon>Pseudomonadati</taxon>
        <taxon>Pseudomonadota</taxon>
        <taxon>Betaproteobacteria</taxon>
        <taxon>Burkholderiales</taxon>
        <taxon>Oxalobacteraceae</taxon>
        <taxon>Telluria group</taxon>
        <taxon>Massilia</taxon>
    </lineage>
</organism>
<proteinExistence type="predicted"/>
<dbReference type="EMBL" id="JASNRB020000013">
    <property type="protein sequence ID" value="MFJ1470226.1"/>
    <property type="molecule type" value="Genomic_DNA"/>
</dbReference>